<gene>
    <name evidence="4" type="ORF">CWS20_10675</name>
</gene>
<evidence type="ECO:0000259" key="3">
    <source>
        <dbReference type="PROSITE" id="PS52035"/>
    </source>
</evidence>
<comment type="similarity">
    <text evidence="1">Belongs to the peptidase M14 family.</text>
</comment>
<dbReference type="GO" id="GO:0006508">
    <property type="term" value="P:proteolysis"/>
    <property type="evidence" value="ECO:0007669"/>
    <property type="project" value="InterPro"/>
</dbReference>
<accession>A0A2N0ZHK5</accession>
<dbReference type="Pfam" id="PF04389">
    <property type="entry name" value="Peptidase_M28"/>
    <property type="match status" value="1"/>
</dbReference>
<organism evidence="4 5">
    <name type="scientific">Cytobacillus horneckiae</name>
    <dbReference type="NCBI Taxonomy" id="549687"/>
    <lineage>
        <taxon>Bacteria</taxon>
        <taxon>Bacillati</taxon>
        <taxon>Bacillota</taxon>
        <taxon>Bacilli</taxon>
        <taxon>Bacillales</taxon>
        <taxon>Bacillaceae</taxon>
        <taxon>Cytobacillus</taxon>
    </lineage>
</organism>
<comment type="caution">
    <text evidence="4">The sequence shown here is derived from an EMBL/GenBank/DDBJ whole genome shotgun (WGS) entry which is preliminary data.</text>
</comment>
<dbReference type="Gene3D" id="3.40.630.10">
    <property type="entry name" value="Zn peptidases"/>
    <property type="match status" value="2"/>
</dbReference>
<evidence type="ECO:0000256" key="1">
    <source>
        <dbReference type="PROSITE-ProRule" id="PRU01379"/>
    </source>
</evidence>
<feature type="domain" description="Peptidase M14" evidence="3">
    <location>
        <begin position="363"/>
        <end position="667"/>
    </location>
</feature>
<dbReference type="InterPro" id="IPR000834">
    <property type="entry name" value="Peptidase_M14"/>
</dbReference>
<sequence>MKKRKRRLTVLSTSILLAIAMFISGFSSFTYAETAKGELIPTEESVEIVTIEIPDEEAAQVLRDLEIDIDHGIHEHDGVWETEVVVTPSEIKKLEQHGITVKETMMTEQVWQQRIKERNQIVQQNEKLLAQSEKLEILRAQHYTNQSATFLYIEAKSSAGAAAGTTLTASWEVDGEQRSATLARKVDYGEYLYHYMELPVEAVPDSVTVRTNQGSEASSKVTEWLGGDRPEPGEHYVTGFVDHYMNPLEINEKMDALAEEFPELVEIIDMPNKTNGYRRHAQATLGTYTNTAVSVTSKDWGHEGGNGINVSLANPGKNDASLEVVIEENQITVNLATDGSGQITSTAKQVVAVLNEEASHLISATTYRGNAGDGIAEIKSATLTDGLNAPDEISHEPATVKAFRIGKVRDGSKPGVLGYSQEHAREWVTPLVTMETAERLLRNYAHDEETRKLVDNLDIFLVPSVNPDGAKYSFFDYNMQRRNMTNHCGPNQASDFAARNSWGVDLNRNHSIGSVYDGFIGGSTSCTSDTFAGPEKTSEPEAKNIVWLADEFANIDFAMNIHSHGGYFMWSPGAYDTNRTPLPRPTAGEEAFYWEASEHILAKIQDHRGTVILPARTGPIPDVLYSAGGNSADYLWYEKGIYAWNFEVGAPLWQGNRWVSVGFQPAYEEGHEEAMEFSNGLIGLFDVALKQSEDDVNPESTAVPGSGKYKDSVEVSIETSEPATVYYTLDGGNPTFESDKIQLKGTREGAESLKIEHTSILKYFSVDAAGNVESNYNPESGKGYNQSVITIADNDKAAGIKDLELLVDRLKNEGDIENSAIRPLKLHLTALSQYEKQGNAEKLMKHLESFMLLINQYTNKGISQNAASTMIAYSEYLIERYDTNFDSEKVMSHIEHLSVDIGPRVTGTAEERLAADFIGKEFKRLGYEVSKQDFDIRNGLKSQNVIAVKKPKNIENPEIVYVTGHYDSVRNAPGANDNGSGTGAMLELARILKDVPADKEIRFIAFGAEEQGLTGSRYYVSQLSSEEIARSAANFNLDMVGTNYEPASQLHVTTLDGQANAVWDYIDAAANELNIDRENYTLHQLGRSDHVPFHEAGIDAALFIWMEPGTPPGGVRIEPWYHSAGDTIDRVSPERIQMVGDLVHEAVYELITETTKVKQSKDKAA</sequence>
<protein>
    <recommendedName>
        <fullName evidence="3">Peptidase M14 domain-containing protein</fullName>
    </recommendedName>
</protein>
<evidence type="ECO:0000313" key="5">
    <source>
        <dbReference type="Proteomes" id="UP000233343"/>
    </source>
</evidence>
<proteinExistence type="inferred from homology"/>
<dbReference type="GO" id="GO:0004181">
    <property type="term" value="F:metallocarboxypeptidase activity"/>
    <property type="evidence" value="ECO:0007669"/>
    <property type="project" value="InterPro"/>
</dbReference>
<dbReference type="Proteomes" id="UP000233343">
    <property type="component" value="Unassembled WGS sequence"/>
</dbReference>
<dbReference type="InterPro" id="IPR045175">
    <property type="entry name" value="M28_fam"/>
</dbReference>
<evidence type="ECO:0000256" key="2">
    <source>
        <dbReference type="SAM" id="SignalP"/>
    </source>
</evidence>
<dbReference type="PANTHER" id="PTHR12147:SF26">
    <property type="entry name" value="PEPTIDASE M28 DOMAIN-CONTAINING PROTEIN"/>
    <property type="match status" value="1"/>
</dbReference>
<dbReference type="PROSITE" id="PS52035">
    <property type="entry name" value="PEPTIDASE_M14"/>
    <property type="match status" value="1"/>
</dbReference>
<name>A0A2N0ZHK5_9BACI</name>
<dbReference type="SUPFAM" id="SSF53187">
    <property type="entry name" value="Zn-dependent exopeptidases"/>
    <property type="match status" value="2"/>
</dbReference>
<evidence type="ECO:0000313" key="4">
    <source>
        <dbReference type="EMBL" id="PKG28974.1"/>
    </source>
</evidence>
<dbReference type="InterPro" id="IPR054470">
    <property type="entry name" value="FIMAH_dom"/>
</dbReference>
<dbReference type="InterPro" id="IPR059177">
    <property type="entry name" value="GH29D-like_dom"/>
</dbReference>
<dbReference type="PANTHER" id="PTHR12147">
    <property type="entry name" value="METALLOPEPTIDASE M28 FAMILY MEMBER"/>
    <property type="match status" value="1"/>
</dbReference>
<dbReference type="GO" id="GO:0008270">
    <property type="term" value="F:zinc ion binding"/>
    <property type="evidence" value="ECO:0007669"/>
    <property type="project" value="InterPro"/>
</dbReference>
<feature type="chain" id="PRO_5014754755" description="Peptidase M14 domain-containing protein" evidence="2">
    <location>
        <begin position="33"/>
        <end position="1165"/>
    </location>
</feature>
<feature type="active site" description="Proton donor/acceptor" evidence="1">
    <location>
        <position position="647"/>
    </location>
</feature>
<dbReference type="Pfam" id="PF22888">
    <property type="entry name" value="FIMAH"/>
    <property type="match status" value="1"/>
</dbReference>
<dbReference type="Pfam" id="PF13290">
    <property type="entry name" value="CHB_HEX_C_1"/>
    <property type="match status" value="1"/>
</dbReference>
<dbReference type="Pfam" id="PF00246">
    <property type="entry name" value="Peptidase_M14"/>
    <property type="match status" value="1"/>
</dbReference>
<dbReference type="AlphaFoldDB" id="A0A2N0ZHK5"/>
<dbReference type="InterPro" id="IPR007484">
    <property type="entry name" value="Peptidase_M28"/>
</dbReference>
<reference evidence="4 5" key="1">
    <citation type="journal article" date="2010" name="Int. J. Syst. Evol. Microbiol.">
        <title>Bacillus horneckiae sp. nov., isolated from a spacecraft-assembly clean room.</title>
        <authorList>
            <person name="Vaishampayan P."/>
            <person name="Probst A."/>
            <person name="Krishnamurthi S."/>
            <person name="Ghosh S."/>
            <person name="Osman S."/>
            <person name="McDowall A."/>
            <person name="Ruckmani A."/>
            <person name="Mayilraj S."/>
            <person name="Venkateswaran K."/>
        </authorList>
    </citation>
    <scope>NUCLEOTIDE SEQUENCE [LARGE SCALE GENOMIC DNA]</scope>
    <source>
        <strain evidence="5">1PO1SC</strain>
    </source>
</reference>
<keyword evidence="2" id="KW-0732">Signal</keyword>
<feature type="signal peptide" evidence="2">
    <location>
        <begin position="1"/>
        <end position="32"/>
    </location>
</feature>
<dbReference type="EMBL" id="PISD01000020">
    <property type="protein sequence ID" value="PKG28974.1"/>
    <property type="molecule type" value="Genomic_DNA"/>
</dbReference>
<dbReference type="SMART" id="SM00631">
    <property type="entry name" value="Zn_pept"/>
    <property type="match status" value="1"/>
</dbReference>
<keyword evidence="5" id="KW-1185">Reference proteome</keyword>